<comment type="function">
    <text evidence="11">Histone-binding component that specifically recognizes H3 tails trimethylated on 'Lys-4' (H3K4me3), which mark transcription start sites of virtually all active genes.</text>
</comment>
<dbReference type="Pfam" id="PF12165">
    <property type="entry name" value="Alfin"/>
    <property type="match status" value="1"/>
</dbReference>
<comment type="subcellular location">
    <subcellularLocation>
        <location evidence="1 11">Nucleus</location>
    </subcellularLocation>
</comment>
<evidence type="ECO:0000256" key="5">
    <source>
        <dbReference type="ARBA" id="ARBA00022833"/>
    </source>
</evidence>
<dbReference type="InterPro" id="IPR045104">
    <property type="entry name" value="Alfin"/>
</dbReference>
<dbReference type="GO" id="GO:0008270">
    <property type="term" value="F:zinc ion binding"/>
    <property type="evidence" value="ECO:0007669"/>
    <property type="project" value="UniProtKB-KW"/>
</dbReference>
<keyword evidence="7 11" id="KW-0805">Transcription regulation</keyword>
<dbReference type="InterPro" id="IPR019786">
    <property type="entry name" value="Zinc_finger_PHD-type_CS"/>
</dbReference>
<dbReference type="STRING" id="3469.A0A4Y7IY50"/>
<dbReference type="InterPro" id="IPR013083">
    <property type="entry name" value="Znf_RING/FYVE/PHD"/>
</dbReference>
<comment type="similarity">
    <text evidence="2 11">Belongs to the Alfin family.</text>
</comment>
<keyword evidence="5 11" id="KW-0862">Zinc</keyword>
<keyword evidence="9 11" id="KW-0539">Nucleus</keyword>
<dbReference type="GO" id="GO:0000976">
    <property type="term" value="F:transcription cis-regulatory region binding"/>
    <property type="evidence" value="ECO:0007669"/>
    <property type="project" value="TreeGrafter"/>
</dbReference>
<dbReference type="Gene3D" id="3.30.40.10">
    <property type="entry name" value="Zinc/RING finger domain, C3HC4 (zinc finger)"/>
    <property type="match status" value="1"/>
</dbReference>
<evidence type="ECO:0000256" key="1">
    <source>
        <dbReference type="ARBA" id="ARBA00004123"/>
    </source>
</evidence>
<evidence type="ECO:0000256" key="8">
    <source>
        <dbReference type="ARBA" id="ARBA00023163"/>
    </source>
</evidence>
<organism evidence="14 15">
    <name type="scientific">Papaver somniferum</name>
    <name type="common">Opium poppy</name>
    <dbReference type="NCBI Taxonomy" id="3469"/>
    <lineage>
        <taxon>Eukaryota</taxon>
        <taxon>Viridiplantae</taxon>
        <taxon>Streptophyta</taxon>
        <taxon>Embryophyta</taxon>
        <taxon>Tracheophyta</taxon>
        <taxon>Spermatophyta</taxon>
        <taxon>Magnoliopsida</taxon>
        <taxon>Ranunculales</taxon>
        <taxon>Papaveraceae</taxon>
        <taxon>Papaveroideae</taxon>
        <taxon>Papaver</taxon>
    </lineage>
</organism>
<dbReference type="GO" id="GO:0003712">
    <property type="term" value="F:transcription coregulator activity"/>
    <property type="evidence" value="ECO:0007669"/>
    <property type="project" value="TreeGrafter"/>
</dbReference>
<feature type="compositionally biased region" description="Acidic residues" evidence="12">
    <location>
        <begin position="222"/>
        <end position="237"/>
    </location>
</feature>
<dbReference type="InterPro" id="IPR019787">
    <property type="entry name" value="Znf_PHD-finger"/>
</dbReference>
<comment type="domain">
    <text evidence="11">The PHD-type zinc finger mediates the binding to H3K4me3.</text>
</comment>
<evidence type="ECO:0000256" key="4">
    <source>
        <dbReference type="ARBA" id="ARBA00022771"/>
    </source>
</evidence>
<dbReference type="PROSITE" id="PS50016">
    <property type="entry name" value="ZF_PHD_2"/>
    <property type="match status" value="1"/>
</dbReference>
<dbReference type="GO" id="GO:0042393">
    <property type="term" value="F:histone binding"/>
    <property type="evidence" value="ECO:0007669"/>
    <property type="project" value="UniProtKB-UniRule"/>
</dbReference>
<keyword evidence="6 11" id="KW-0156">Chromatin regulator</keyword>
<protein>
    <recommendedName>
        <fullName evidence="11">PHD finger protein ALFIN-LIKE</fullName>
    </recommendedName>
</protein>
<dbReference type="CDD" id="cd15613">
    <property type="entry name" value="PHD_AL_plant"/>
    <property type="match status" value="1"/>
</dbReference>
<evidence type="ECO:0000256" key="9">
    <source>
        <dbReference type="ARBA" id="ARBA00023242"/>
    </source>
</evidence>
<accession>A0A4Y7IY50</accession>
<name>A0A4Y7IY50_PAPSO</name>
<evidence type="ECO:0000259" key="13">
    <source>
        <dbReference type="PROSITE" id="PS50016"/>
    </source>
</evidence>
<comment type="subunit">
    <text evidence="11">Interacts with H3K4me3 and to a lesser extent with H3K4me2.</text>
</comment>
<evidence type="ECO:0000256" key="6">
    <source>
        <dbReference type="ARBA" id="ARBA00022853"/>
    </source>
</evidence>
<dbReference type="GO" id="GO:0005634">
    <property type="term" value="C:nucleus"/>
    <property type="evidence" value="ECO:0007669"/>
    <property type="project" value="UniProtKB-SubCell"/>
</dbReference>
<gene>
    <name evidence="14" type="ORF">C5167_021090</name>
</gene>
<dbReference type="EMBL" id="CM010716">
    <property type="protein sequence ID" value="RZC52662.1"/>
    <property type="molecule type" value="Genomic_DNA"/>
</dbReference>
<feature type="domain" description="PHD-type" evidence="13">
    <location>
        <begin position="240"/>
        <end position="292"/>
    </location>
</feature>
<evidence type="ECO:0000256" key="10">
    <source>
        <dbReference type="PROSITE-ProRule" id="PRU00146"/>
    </source>
</evidence>
<proteinExistence type="inferred from homology"/>
<evidence type="ECO:0000313" key="15">
    <source>
        <dbReference type="Proteomes" id="UP000316621"/>
    </source>
</evidence>
<keyword evidence="4 10" id="KW-0863">Zinc-finger</keyword>
<evidence type="ECO:0000256" key="12">
    <source>
        <dbReference type="SAM" id="MobiDB-lite"/>
    </source>
</evidence>
<dbReference type="InterPro" id="IPR001965">
    <property type="entry name" value="Znf_PHD"/>
</dbReference>
<evidence type="ECO:0000256" key="7">
    <source>
        <dbReference type="ARBA" id="ARBA00023015"/>
    </source>
</evidence>
<dbReference type="AlphaFoldDB" id="A0A4Y7IY50"/>
<dbReference type="InterPro" id="IPR021998">
    <property type="entry name" value="Alfin_N"/>
</dbReference>
<feature type="region of interest" description="Disordered" evidence="12">
    <location>
        <begin position="185"/>
        <end position="237"/>
    </location>
</feature>
<dbReference type="SUPFAM" id="SSF57903">
    <property type="entry name" value="FYVE/PHD zinc finger"/>
    <property type="match status" value="1"/>
</dbReference>
<sequence>MDADGQYNPRTVEEVFRDFKGRRIGMIKALTTDVEEFYQQCDPEKENLCLYGFPTEQWEVNLPAEEVPPELPEPALGINFARDGMQEKDWLSLVAVHSDAWLLAVAFYFGARFGFEKNDRETNLGLSVLLSQAWLKLQFADRYVCACVSFQGGVSEPWKRLFSMINDLPTIFEVVSGAAKKPVKEKTAASNLSSTKPKPSPKVQRVAEPQPKFTKPMPAPKDDDDEEEGSLDEEEDEHGDTLCGACGENYASDEFWICCDICEKWFHGKCVKITPARAEHIKQYKCPACSNKRARP</sequence>
<dbReference type="GO" id="GO:0006355">
    <property type="term" value="P:regulation of DNA-templated transcription"/>
    <property type="evidence" value="ECO:0007669"/>
    <property type="project" value="UniProtKB-UniRule"/>
</dbReference>
<evidence type="ECO:0000313" key="14">
    <source>
        <dbReference type="EMBL" id="RZC52662.1"/>
    </source>
</evidence>
<dbReference type="Gramene" id="RZC52662">
    <property type="protein sequence ID" value="RZC52662"/>
    <property type="gene ID" value="C5167_021090"/>
</dbReference>
<dbReference type="PROSITE" id="PS01359">
    <property type="entry name" value="ZF_PHD_1"/>
    <property type="match status" value="1"/>
</dbReference>
<keyword evidence="3 11" id="KW-0479">Metal-binding</keyword>
<dbReference type="Pfam" id="PF00628">
    <property type="entry name" value="PHD"/>
    <property type="match status" value="1"/>
</dbReference>
<dbReference type="Proteomes" id="UP000316621">
    <property type="component" value="Chromosome 2"/>
</dbReference>
<dbReference type="OMA" id="DHESTLC"/>
<keyword evidence="15" id="KW-1185">Reference proteome</keyword>
<dbReference type="InterPro" id="IPR011011">
    <property type="entry name" value="Znf_FYVE_PHD"/>
</dbReference>
<keyword evidence="8 11" id="KW-0804">Transcription</keyword>
<dbReference type="SMART" id="SM00249">
    <property type="entry name" value="PHD"/>
    <property type="match status" value="1"/>
</dbReference>
<dbReference type="PANTHER" id="PTHR12321:SF98">
    <property type="entry name" value="PHD FINGER PROTEIN ALFIN-LIKE 5"/>
    <property type="match status" value="1"/>
</dbReference>
<dbReference type="InterPro" id="IPR044104">
    <property type="entry name" value="PHD_AL_plant"/>
</dbReference>
<dbReference type="GO" id="GO:0006325">
    <property type="term" value="P:chromatin organization"/>
    <property type="evidence" value="ECO:0007669"/>
    <property type="project" value="UniProtKB-UniRule"/>
</dbReference>
<feature type="compositionally biased region" description="Polar residues" evidence="12">
    <location>
        <begin position="188"/>
        <end position="197"/>
    </location>
</feature>
<evidence type="ECO:0000256" key="3">
    <source>
        <dbReference type="ARBA" id="ARBA00022723"/>
    </source>
</evidence>
<dbReference type="FunFam" id="3.30.40.10:FF:000306">
    <property type="entry name" value="PHD finger alfin-like protein"/>
    <property type="match status" value="1"/>
</dbReference>
<evidence type="ECO:0000256" key="2">
    <source>
        <dbReference type="ARBA" id="ARBA00010445"/>
    </source>
</evidence>
<reference evidence="14 15" key="1">
    <citation type="journal article" date="2018" name="Science">
        <title>The opium poppy genome and morphinan production.</title>
        <authorList>
            <person name="Guo L."/>
            <person name="Winzer T."/>
            <person name="Yang X."/>
            <person name="Li Y."/>
            <person name="Ning Z."/>
            <person name="He Z."/>
            <person name="Teodor R."/>
            <person name="Lu Y."/>
            <person name="Bowser T.A."/>
            <person name="Graham I.A."/>
            <person name="Ye K."/>
        </authorList>
    </citation>
    <scope>NUCLEOTIDE SEQUENCE [LARGE SCALE GENOMIC DNA]</scope>
    <source>
        <strain evidence="15">cv. HN1</strain>
        <tissue evidence="14">Leaves</tissue>
    </source>
</reference>
<evidence type="ECO:0000256" key="11">
    <source>
        <dbReference type="RuleBase" id="RU369089"/>
    </source>
</evidence>
<dbReference type="PANTHER" id="PTHR12321">
    <property type="entry name" value="CPG BINDING PROTEIN"/>
    <property type="match status" value="1"/>
</dbReference>